<proteinExistence type="predicted"/>
<dbReference type="NCBIfam" id="TIGR02595">
    <property type="entry name" value="PEP_CTERM"/>
    <property type="match status" value="1"/>
</dbReference>
<sequence>MKITTTLFAGAAAFGMAAAANAAVVPLDDFATAFTGQPVFTAGPEISTGPQAITVGVENYTRTASLVVDNNENGDPSGAQFRTDGGNFIYSSDTGVAGIVTLEYQIGSALFDAQTGAASGSIRILEISADRPRTYQFSINGVLQDTNVVLVDTELGFPVVYALNFDTAILTGDDTIELVIDAGAEGQSLGDALDLEISILDIEIPERPPEVPAPGALGLLGLGILGLGMARRRKA</sequence>
<dbReference type="EMBL" id="JAGSPA010000007">
    <property type="protein sequence ID" value="MBV7257947.1"/>
    <property type="molecule type" value="Genomic_DNA"/>
</dbReference>
<feature type="chain" id="PRO_5046386602" evidence="1">
    <location>
        <begin position="23"/>
        <end position="235"/>
    </location>
</feature>
<comment type="caution">
    <text evidence="3">The sequence shown here is derived from an EMBL/GenBank/DDBJ whole genome shotgun (WGS) entry which is preliminary data.</text>
</comment>
<feature type="domain" description="Ice-binding protein C-terminal" evidence="2">
    <location>
        <begin position="211"/>
        <end position="233"/>
    </location>
</feature>
<keyword evidence="1" id="KW-0732">Signal</keyword>
<feature type="signal peptide" evidence="1">
    <location>
        <begin position="1"/>
        <end position="22"/>
    </location>
</feature>
<dbReference type="RefSeq" id="WP_218446797.1">
    <property type="nucleotide sequence ID" value="NZ_JAGSPA010000007.1"/>
</dbReference>
<accession>A0ABS6SHQ6</accession>
<evidence type="ECO:0000259" key="2">
    <source>
        <dbReference type="Pfam" id="PF07589"/>
    </source>
</evidence>
<dbReference type="Pfam" id="PF07589">
    <property type="entry name" value="PEP-CTERM"/>
    <property type="match status" value="1"/>
</dbReference>
<evidence type="ECO:0000313" key="4">
    <source>
        <dbReference type="Proteomes" id="UP000722336"/>
    </source>
</evidence>
<name>A0ABS6SHQ6_9SPHN</name>
<gene>
    <name evidence="3" type="ORF">KCG44_14265</name>
</gene>
<evidence type="ECO:0000256" key="1">
    <source>
        <dbReference type="SAM" id="SignalP"/>
    </source>
</evidence>
<organism evidence="3 4">
    <name type="scientific">Pacificimonas pallii</name>
    <dbReference type="NCBI Taxonomy" id="2827236"/>
    <lineage>
        <taxon>Bacteria</taxon>
        <taxon>Pseudomonadati</taxon>
        <taxon>Pseudomonadota</taxon>
        <taxon>Alphaproteobacteria</taxon>
        <taxon>Sphingomonadales</taxon>
        <taxon>Sphingosinicellaceae</taxon>
        <taxon>Pacificimonas</taxon>
    </lineage>
</organism>
<reference evidence="3 4" key="1">
    <citation type="submission" date="2021-04" db="EMBL/GenBank/DDBJ databases">
        <authorList>
            <person name="Pira H."/>
            <person name="Risdian C."/>
            <person name="Wink J."/>
        </authorList>
    </citation>
    <scope>NUCLEOTIDE SEQUENCE [LARGE SCALE GENOMIC DNA]</scope>
    <source>
        <strain evidence="3 4">WHA3</strain>
    </source>
</reference>
<dbReference type="Proteomes" id="UP000722336">
    <property type="component" value="Unassembled WGS sequence"/>
</dbReference>
<protein>
    <submittedName>
        <fullName evidence="3">PEP-CTERM sorting domain-containing protein</fullName>
    </submittedName>
</protein>
<evidence type="ECO:0000313" key="3">
    <source>
        <dbReference type="EMBL" id="MBV7257947.1"/>
    </source>
</evidence>
<keyword evidence="4" id="KW-1185">Reference proteome</keyword>
<dbReference type="InterPro" id="IPR013424">
    <property type="entry name" value="Ice-binding_C"/>
</dbReference>